<name>A0A939EVQ3_9BACT</name>
<comment type="caution">
    <text evidence="6">The sequence shown here is derived from an EMBL/GenBank/DDBJ whole genome shotgun (WGS) entry which is preliminary data.</text>
</comment>
<evidence type="ECO:0000259" key="5">
    <source>
        <dbReference type="PROSITE" id="PS50893"/>
    </source>
</evidence>
<dbReference type="Pfam" id="PF00005">
    <property type="entry name" value="ABC_tran"/>
    <property type="match status" value="1"/>
</dbReference>
<protein>
    <submittedName>
        <fullName evidence="6">ABC transporter ATP-binding protein</fullName>
    </submittedName>
</protein>
<dbReference type="PANTHER" id="PTHR46743">
    <property type="entry name" value="TEICHOIC ACIDS EXPORT ATP-BINDING PROTEIN TAGH"/>
    <property type="match status" value="1"/>
</dbReference>
<dbReference type="Proteomes" id="UP000664144">
    <property type="component" value="Unassembled WGS sequence"/>
</dbReference>
<evidence type="ECO:0000256" key="2">
    <source>
        <dbReference type="ARBA" id="ARBA00022448"/>
    </source>
</evidence>
<evidence type="ECO:0000313" key="6">
    <source>
        <dbReference type="EMBL" id="MBO0358054.1"/>
    </source>
</evidence>
<sequence>MAEVVIQVEQLSKVYRLGTIGTGYLIQDLQRWWTTTVRKQQDPFFQLPGTHVSAGKSGQSQALWALQDLNFEVKRGEVWGIIGNNGAGKSTLLKIISRIIRPSHGIIRGKGKVSSLLEVGTGFHPELSGRENIFLSGYILGMSKREVQAKFDEIVAFSGVEHFLDTPVKRYSSGMYVRLAFAVAAHLEPDILIIDEVLAVGDAEFQKKCLGKMREVAHNQGRTILFVSHSMAAITSLCDHGLWLQQGQLKAQGTVGQVVNQYLVSTQQSNAKQSWNDPAQAPGNEHIRFKQVELIPQLVQPDAPLDIRTPLTVKFQFWNFTSDTVISTSMVLFSAGGECIFDVPSTATRFQAGIVSGECTIPGNFLNDGAYYISLYVIKDTTTSLFDYEHCLTFELEDYRGEIQWFGKWWGAVRPVFPFRLTQTEFSQLEARL</sequence>
<dbReference type="CDD" id="cd10147">
    <property type="entry name" value="Wzt_C-like"/>
    <property type="match status" value="1"/>
</dbReference>
<comment type="similarity">
    <text evidence="1">Belongs to the ABC transporter superfamily.</text>
</comment>
<evidence type="ECO:0000256" key="3">
    <source>
        <dbReference type="ARBA" id="ARBA00022741"/>
    </source>
</evidence>
<evidence type="ECO:0000256" key="1">
    <source>
        <dbReference type="ARBA" id="ARBA00005417"/>
    </source>
</evidence>
<accession>A0A939EVQ3</accession>
<dbReference type="GO" id="GO:0016020">
    <property type="term" value="C:membrane"/>
    <property type="evidence" value="ECO:0007669"/>
    <property type="project" value="InterPro"/>
</dbReference>
<dbReference type="RefSeq" id="WP_206983972.1">
    <property type="nucleotide sequence ID" value="NZ_JAFLQZ010000004.1"/>
</dbReference>
<dbReference type="Gene3D" id="3.40.50.300">
    <property type="entry name" value="P-loop containing nucleotide triphosphate hydrolases"/>
    <property type="match status" value="1"/>
</dbReference>
<dbReference type="InterPro" id="IPR003439">
    <property type="entry name" value="ABC_transporter-like_ATP-bd"/>
</dbReference>
<dbReference type="PROSITE" id="PS50893">
    <property type="entry name" value="ABC_TRANSPORTER_2"/>
    <property type="match status" value="1"/>
</dbReference>
<dbReference type="InterPro" id="IPR015860">
    <property type="entry name" value="ABC_transpr_TagH-like"/>
</dbReference>
<dbReference type="PANTHER" id="PTHR46743:SF2">
    <property type="entry name" value="TEICHOIC ACIDS EXPORT ATP-BINDING PROTEIN TAGH"/>
    <property type="match status" value="1"/>
</dbReference>
<evidence type="ECO:0000256" key="4">
    <source>
        <dbReference type="ARBA" id="ARBA00022840"/>
    </source>
</evidence>
<dbReference type="InterPro" id="IPR050683">
    <property type="entry name" value="Bact_Polysacc_Export_ATP-bd"/>
</dbReference>
<dbReference type="GO" id="GO:0140359">
    <property type="term" value="F:ABC-type transporter activity"/>
    <property type="evidence" value="ECO:0007669"/>
    <property type="project" value="InterPro"/>
</dbReference>
<keyword evidence="2" id="KW-0813">Transport</keyword>
<dbReference type="SMART" id="SM00382">
    <property type="entry name" value="AAA"/>
    <property type="match status" value="1"/>
</dbReference>
<dbReference type="EMBL" id="JAFLQZ010000004">
    <property type="protein sequence ID" value="MBO0358054.1"/>
    <property type="molecule type" value="Genomic_DNA"/>
</dbReference>
<keyword evidence="7" id="KW-1185">Reference proteome</keyword>
<keyword evidence="4 6" id="KW-0067">ATP-binding</keyword>
<keyword evidence="3" id="KW-0547">Nucleotide-binding</keyword>
<proteinExistence type="inferred from homology"/>
<dbReference type="GO" id="GO:0016887">
    <property type="term" value="F:ATP hydrolysis activity"/>
    <property type="evidence" value="ECO:0007669"/>
    <property type="project" value="InterPro"/>
</dbReference>
<evidence type="ECO:0000313" key="7">
    <source>
        <dbReference type="Proteomes" id="UP000664144"/>
    </source>
</evidence>
<dbReference type="InterPro" id="IPR027417">
    <property type="entry name" value="P-loop_NTPase"/>
</dbReference>
<gene>
    <name evidence="6" type="ORF">J0X19_08880</name>
</gene>
<reference evidence="6" key="1">
    <citation type="submission" date="2021-03" db="EMBL/GenBank/DDBJ databases">
        <authorList>
            <person name="Kim M.K."/>
        </authorList>
    </citation>
    <scope>NUCLEOTIDE SEQUENCE</scope>
    <source>
        <strain evidence="6">BT186</strain>
    </source>
</reference>
<dbReference type="SUPFAM" id="SSF52540">
    <property type="entry name" value="P-loop containing nucleoside triphosphate hydrolases"/>
    <property type="match status" value="1"/>
</dbReference>
<dbReference type="GO" id="GO:0005524">
    <property type="term" value="F:ATP binding"/>
    <property type="evidence" value="ECO:0007669"/>
    <property type="project" value="UniProtKB-KW"/>
</dbReference>
<dbReference type="InterPro" id="IPR029439">
    <property type="entry name" value="Wzt_C"/>
</dbReference>
<organism evidence="6 7">
    <name type="scientific">Hymenobacter telluris</name>
    <dbReference type="NCBI Taxonomy" id="2816474"/>
    <lineage>
        <taxon>Bacteria</taxon>
        <taxon>Pseudomonadati</taxon>
        <taxon>Bacteroidota</taxon>
        <taxon>Cytophagia</taxon>
        <taxon>Cytophagales</taxon>
        <taxon>Hymenobacteraceae</taxon>
        <taxon>Hymenobacter</taxon>
    </lineage>
</organism>
<dbReference type="InterPro" id="IPR003593">
    <property type="entry name" value="AAA+_ATPase"/>
</dbReference>
<feature type="domain" description="ABC transporter" evidence="5">
    <location>
        <begin position="45"/>
        <end position="271"/>
    </location>
</feature>
<dbReference type="CDD" id="cd03220">
    <property type="entry name" value="ABC_KpsT_Wzt"/>
    <property type="match status" value="1"/>
</dbReference>
<dbReference type="AlphaFoldDB" id="A0A939EVQ3"/>